<evidence type="ECO:0000313" key="4">
    <source>
        <dbReference type="Proteomes" id="UP000184440"/>
    </source>
</evidence>
<gene>
    <name evidence="3" type="ORF">SAMN05443668_102649</name>
</gene>
<feature type="region of interest" description="Disordered" evidence="1">
    <location>
        <begin position="88"/>
        <end position="110"/>
    </location>
</feature>
<evidence type="ECO:0000256" key="1">
    <source>
        <dbReference type="SAM" id="MobiDB-lite"/>
    </source>
</evidence>
<dbReference type="Proteomes" id="UP000184440">
    <property type="component" value="Unassembled WGS sequence"/>
</dbReference>
<proteinExistence type="predicted"/>
<sequence>MTGQNRPTQNRPGHVGPVHIGQIACWQGVAAGLIAAIGRDPLVLLGAGLLATAVLAVTAVRVDGRWAYEWIGLAGRYSYRRRRWPATPDPAHGRSLDLANGRTAGTATGAGSGAEPGILAAVSPGARIGELDLDTSIAIGVVTHEAGLTAVLEVESTVDGSVTLPSPLALLPMAEAGESPITAQALIEVVPAPVDTTLGTDVEQSYRSLHPTPPPARRHGWIALQATRTADGAGTGGQELGTVLTSAIRRTRRRLEKAGFTTRVLDRDELADTLDELGADRPDPTNGAPPSGAMAEEWAHWRTPTCAQTTLAVVNWPDPSIGSAAFERLADAAGVPTVLALGIRRADQGVDVQAALRLTSATRHDVDRAVHEVRACAAATGLRLRRLDGEQAHGVAATLPLGGFLR</sequence>
<evidence type="ECO:0000313" key="3">
    <source>
        <dbReference type="EMBL" id="SHN03482.1"/>
    </source>
</evidence>
<dbReference type="RefSeq" id="WP_073254656.1">
    <property type="nucleotide sequence ID" value="NZ_FRCS01000002.1"/>
</dbReference>
<evidence type="ECO:0000259" key="2">
    <source>
        <dbReference type="Pfam" id="PF11203"/>
    </source>
</evidence>
<dbReference type="AlphaFoldDB" id="A0A1M7NIH1"/>
<keyword evidence="4" id="KW-1185">Reference proteome</keyword>
<reference evidence="3 4" key="1">
    <citation type="submission" date="2016-11" db="EMBL/GenBank/DDBJ databases">
        <authorList>
            <person name="Jaros S."/>
            <person name="Januszkiewicz K."/>
            <person name="Wedrychowicz H."/>
        </authorList>
    </citation>
    <scope>NUCLEOTIDE SEQUENCE [LARGE SCALE GENOMIC DNA]</scope>
    <source>
        <strain evidence="3 4">DSM 46144</strain>
    </source>
</reference>
<dbReference type="InterPro" id="IPR050051">
    <property type="entry name" value="EccE_dom"/>
</dbReference>
<organism evidence="3 4">
    <name type="scientific">Cryptosporangium aurantiacum</name>
    <dbReference type="NCBI Taxonomy" id="134849"/>
    <lineage>
        <taxon>Bacteria</taxon>
        <taxon>Bacillati</taxon>
        <taxon>Actinomycetota</taxon>
        <taxon>Actinomycetes</taxon>
        <taxon>Cryptosporangiales</taxon>
        <taxon>Cryptosporangiaceae</taxon>
        <taxon>Cryptosporangium</taxon>
    </lineage>
</organism>
<feature type="domain" description="Type VII secretion system protein EccE" evidence="2">
    <location>
        <begin position="215"/>
        <end position="312"/>
    </location>
</feature>
<dbReference type="EMBL" id="FRCS01000002">
    <property type="protein sequence ID" value="SHN03482.1"/>
    <property type="molecule type" value="Genomic_DNA"/>
</dbReference>
<dbReference type="Pfam" id="PF11203">
    <property type="entry name" value="EccE"/>
    <property type="match status" value="1"/>
</dbReference>
<name>A0A1M7NIH1_9ACTN</name>
<feature type="region of interest" description="Disordered" evidence="1">
    <location>
        <begin position="275"/>
        <end position="294"/>
    </location>
</feature>
<protein>
    <submittedName>
        <fullName evidence="3">Type VII secretion protein EccE</fullName>
    </submittedName>
</protein>
<dbReference type="STRING" id="134849.SAMN05443668_102649"/>
<accession>A0A1M7NIH1</accession>